<sequence length="969" mass="110519">MEYMPEYQYLSGDPRLIETIVYELKSHGIFDKFRKDCLADVDTKPAYQNLRQRVETSVSTFLCSQKWKPELNKNQLREKLRRSMQESGFLETGVERIVDQVVNPKILTAFLPEVEEMVYKYLGLEKPNEEDEQLNDAETLEVCTDLMPTDLEAISPDSVASVRNVFNTDIGEFSPKLSENDDAYMKDAKNDEYESPPFEPINDKDQFISENSNESRLSGISGLTSRGSLTPKVNDTEVENNDQDSHLSRISSNSQSSVIVSSNIVVNTSEDHTIKSNVQSTDESTKNDDMEDNNKLNVELKMDVESSMSCDSDAKALVIITESSNDTVEDKNVDQTNGNNKGKVENYTDKQMKNEVSKTSSESKSDKYKSHSSKKRISSSHSSHSDKHHSSSSSHHHKSKHRHHDKSDDKKERSDHDRDKYKKYKKSYKDSKDEKSHKDKEKDREKVRDREREKEKDREREKERSRSTKSDHSKDRKDKHDSHSKHNSSEKHREGKSRSPHRDSSKSKSSSSGHSKSSRKHSDSTSEHGTKDNKVEKDGSKDYKVEKDGSKDYKVEKDKVRKKSRSQDDHSSAKNSKSSFRRSTDRDSNDGHGGGLKKHNISSHSVPSSNNNKETTSDTLQNDSKTVENTNPKTKDISSNVEVQNSKSLQKEDRKPSPVTERRKPKIASNIYEARKLIKVRRKIERQNQKEKLRHLKTQEAAQENSDLELTQYECDDDSSSNTKDNTAEKAKDTLPKEDAISKKTLKRDDNISKKGLSLESKNSNSGSPQFFGFAQNHRVYYDLDADEMDVVHNLSSSSHEFEDPQQKSKAEIMEIILGHDICIANQNGNADGPMRNGFFKVSYCSDYDDDEESMDIDNSPTSNCVNNNVHKKQKLDEDSDKINTLFSDDRKSKRKNELMNADESKIVKASKISDSNTETTNEDTSNNKTQSKSKISRNSHQSQSYTNEDLYKPRPSFGSSRRRKVSAL</sequence>
<feature type="compositionally biased region" description="Low complexity" evidence="1">
    <location>
        <begin position="914"/>
        <end position="928"/>
    </location>
</feature>
<dbReference type="AlphaFoldDB" id="A0A6M2DE97"/>
<feature type="compositionally biased region" description="Basic and acidic residues" evidence="1">
    <location>
        <begin position="726"/>
        <end position="748"/>
    </location>
</feature>
<feature type="region of interest" description="Disordered" evidence="1">
    <location>
        <begin position="211"/>
        <end position="234"/>
    </location>
</feature>
<feature type="region of interest" description="Disordered" evidence="1">
    <location>
        <begin position="271"/>
        <end position="294"/>
    </location>
</feature>
<name>A0A6M2DE97_XENCH</name>
<feature type="compositionally biased region" description="Basic residues" evidence="1">
    <location>
        <begin position="394"/>
        <end position="404"/>
    </location>
</feature>
<dbReference type="PANTHER" id="PTHR31532">
    <property type="entry name" value="BIORIENTATION OF CHROMOSOMES IN CELL DIVISION 1 FAMILY MEMBER"/>
    <property type="match status" value="1"/>
</dbReference>
<dbReference type="GO" id="GO:0031297">
    <property type="term" value="P:replication fork processing"/>
    <property type="evidence" value="ECO:0007669"/>
    <property type="project" value="TreeGrafter"/>
</dbReference>
<proteinExistence type="predicted"/>
<feature type="compositionally biased region" description="Basic and acidic residues" evidence="1">
    <location>
        <begin position="405"/>
        <end position="420"/>
    </location>
</feature>
<feature type="compositionally biased region" description="Polar residues" evidence="1">
    <location>
        <begin position="929"/>
        <end position="948"/>
    </location>
</feature>
<feature type="compositionally biased region" description="Basic and acidic residues" evidence="1">
    <location>
        <begin position="888"/>
        <end position="907"/>
    </location>
</feature>
<dbReference type="EMBL" id="GIIL01000730">
    <property type="protein sequence ID" value="NOV44456.1"/>
    <property type="molecule type" value="Transcribed_RNA"/>
</dbReference>
<organism evidence="3">
    <name type="scientific">Xenopsylla cheopis</name>
    <name type="common">Oriental rat flea</name>
    <name type="synonym">Pulex cheopis</name>
    <dbReference type="NCBI Taxonomy" id="163159"/>
    <lineage>
        <taxon>Eukaryota</taxon>
        <taxon>Metazoa</taxon>
        <taxon>Ecdysozoa</taxon>
        <taxon>Arthropoda</taxon>
        <taxon>Hexapoda</taxon>
        <taxon>Insecta</taxon>
        <taxon>Pterygota</taxon>
        <taxon>Neoptera</taxon>
        <taxon>Endopterygota</taxon>
        <taxon>Siphonaptera</taxon>
        <taxon>Pulicidae</taxon>
        <taxon>Xenopsyllinae</taxon>
        <taxon>Xenopsylla</taxon>
    </lineage>
</organism>
<reference evidence="3" key="1">
    <citation type="submission" date="2020-03" db="EMBL/GenBank/DDBJ databases">
        <title>Transcriptomic Profiling of the Digestive Tract of the Rat Flea, Xenopsylla cheopis, Following Blood Feeding and Infection with Yersinia pestis.</title>
        <authorList>
            <person name="Bland D.M."/>
            <person name="Martens C.A."/>
            <person name="Virtaneva K."/>
            <person name="Kanakabandi K."/>
            <person name="Long D."/>
            <person name="Rosenke R."/>
            <person name="Saturday G.A."/>
            <person name="Hoyt F.H."/>
            <person name="Bruno D.P."/>
            <person name="Ribeiro J.M.C."/>
            <person name="Hinnebusch J."/>
        </authorList>
    </citation>
    <scope>NUCLEOTIDE SEQUENCE</scope>
</reference>
<feature type="compositionally biased region" description="Basic and acidic residues" evidence="1">
    <location>
        <begin position="427"/>
        <end position="481"/>
    </location>
</feature>
<feature type="region of interest" description="Disordered" evidence="1">
    <location>
        <begin position="328"/>
        <end position="748"/>
    </location>
</feature>
<dbReference type="PANTHER" id="PTHR31532:SF10">
    <property type="entry name" value="BIORIENTATION OF CHROMOSOMES IN CELL DIVISION PROTEIN 1-LIKE 1"/>
    <property type="match status" value="1"/>
</dbReference>
<feature type="domain" description="BOD1/SHG1" evidence="2">
    <location>
        <begin position="20"/>
        <end position="115"/>
    </location>
</feature>
<protein>
    <submittedName>
        <fullName evidence="3">Putative u4/u6-associated splicing factor prp4</fullName>
    </submittedName>
</protein>
<feature type="compositionally biased region" description="Basic and acidic residues" evidence="1">
    <location>
        <begin position="487"/>
        <end position="506"/>
    </location>
</feature>
<dbReference type="GO" id="GO:0048188">
    <property type="term" value="C:Set1C/COMPASS complex"/>
    <property type="evidence" value="ECO:0007669"/>
    <property type="project" value="TreeGrafter"/>
</dbReference>
<feature type="compositionally biased region" description="Basic and acidic residues" evidence="1">
    <location>
        <begin position="342"/>
        <end position="369"/>
    </location>
</feature>
<feature type="compositionally biased region" description="Polar residues" evidence="1">
    <location>
        <begin position="602"/>
        <end position="648"/>
    </location>
</feature>
<evidence type="ECO:0000313" key="3">
    <source>
        <dbReference type="EMBL" id="NOV44456.1"/>
    </source>
</evidence>
<feature type="compositionally biased region" description="Basic and acidic residues" evidence="1">
    <location>
        <begin position="283"/>
        <end position="294"/>
    </location>
</feature>
<feature type="compositionally biased region" description="Basic and acidic residues" evidence="1">
    <location>
        <begin position="520"/>
        <end position="572"/>
    </location>
</feature>
<dbReference type="Pfam" id="PF05205">
    <property type="entry name" value="COMPASS-Shg1"/>
    <property type="match status" value="1"/>
</dbReference>
<feature type="region of interest" description="Disordered" evidence="1">
    <location>
        <begin position="851"/>
        <end position="969"/>
    </location>
</feature>
<evidence type="ECO:0000259" key="2">
    <source>
        <dbReference type="Pfam" id="PF05205"/>
    </source>
</evidence>
<accession>A0A6M2DE97</accession>
<feature type="compositionally biased region" description="Polar residues" evidence="1">
    <location>
        <begin position="700"/>
        <end position="709"/>
    </location>
</feature>
<feature type="compositionally biased region" description="Polar residues" evidence="1">
    <location>
        <begin position="211"/>
        <end position="233"/>
    </location>
</feature>
<evidence type="ECO:0000256" key="1">
    <source>
        <dbReference type="SAM" id="MobiDB-lite"/>
    </source>
</evidence>
<dbReference type="InterPro" id="IPR055264">
    <property type="entry name" value="BOD1/SHG1_dom"/>
</dbReference>
<feature type="compositionally biased region" description="Basic and acidic residues" evidence="1">
    <location>
        <begin position="649"/>
        <end position="662"/>
    </location>
</feature>